<name>A0ABQ3XV51_9ACTN</name>
<dbReference type="RefSeq" id="WP_203759576.1">
    <property type="nucleotide sequence ID" value="NZ_BAAABO010000004.1"/>
</dbReference>
<dbReference type="InterPro" id="IPR046192">
    <property type="entry name" value="DUF6220"/>
</dbReference>
<evidence type="ECO:0000256" key="1">
    <source>
        <dbReference type="SAM" id="Phobius"/>
    </source>
</evidence>
<keyword evidence="1" id="KW-0472">Membrane</keyword>
<gene>
    <name evidence="2" type="ORF">Ade02nite_02260</name>
</gene>
<keyword evidence="3" id="KW-1185">Reference proteome</keyword>
<feature type="transmembrane region" description="Helical" evidence="1">
    <location>
        <begin position="116"/>
        <end position="135"/>
    </location>
</feature>
<evidence type="ECO:0000313" key="2">
    <source>
        <dbReference type="EMBL" id="GID71585.1"/>
    </source>
</evidence>
<accession>A0ABQ3XV51</accession>
<feature type="transmembrane region" description="Helical" evidence="1">
    <location>
        <begin position="7"/>
        <end position="30"/>
    </location>
</feature>
<dbReference type="EMBL" id="BOMI01000003">
    <property type="protein sequence ID" value="GID71585.1"/>
    <property type="molecule type" value="Genomic_DNA"/>
</dbReference>
<keyword evidence="1" id="KW-1133">Transmembrane helix</keyword>
<feature type="transmembrane region" description="Helical" evidence="1">
    <location>
        <begin position="92"/>
        <end position="110"/>
    </location>
</feature>
<organism evidence="2 3">
    <name type="scientific">Paractinoplanes deccanensis</name>
    <dbReference type="NCBI Taxonomy" id="113561"/>
    <lineage>
        <taxon>Bacteria</taxon>
        <taxon>Bacillati</taxon>
        <taxon>Actinomycetota</taxon>
        <taxon>Actinomycetes</taxon>
        <taxon>Micromonosporales</taxon>
        <taxon>Micromonosporaceae</taxon>
        <taxon>Paractinoplanes</taxon>
    </lineage>
</organism>
<keyword evidence="1" id="KW-0812">Transmembrane</keyword>
<protein>
    <submittedName>
        <fullName evidence="2">Uncharacterized protein</fullName>
    </submittedName>
</protein>
<dbReference type="Proteomes" id="UP000609879">
    <property type="component" value="Unassembled WGS sequence"/>
</dbReference>
<dbReference type="Pfam" id="PF19728">
    <property type="entry name" value="DUF6220"/>
    <property type="match status" value="1"/>
</dbReference>
<comment type="caution">
    <text evidence="2">The sequence shown here is derived from an EMBL/GenBank/DDBJ whole genome shotgun (WGS) entry which is preliminary data.</text>
</comment>
<sequence>MKLVYRILAWAVAVEVAVQAAAIVGALFGLTTWVTEDGGVLDKAERESHSTPYPEAIGFPIHALNGEILIPLIALALLIVSFFARIPGGLKWAAVVFGLVILQVLLGVYGHHVPGVAALHGPNALLLFVTAIATARRARASSAAEPAHA</sequence>
<reference evidence="2 3" key="1">
    <citation type="submission" date="2021-01" db="EMBL/GenBank/DDBJ databases">
        <title>Whole genome shotgun sequence of Actinoplanes deccanensis NBRC 13994.</title>
        <authorList>
            <person name="Komaki H."/>
            <person name="Tamura T."/>
        </authorList>
    </citation>
    <scope>NUCLEOTIDE SEQUENCE [LARGE SCALE GENOMIC DNA]</scope>
    <source>
        <strain evidence="2 3">NBRC 13994</strain>
    </source>
</reference>
<evidence type="ECO:0000313" key="3">
    <source>
        <dbReference type="Proteomes" id="UP000609879"/>
    </source>
</evidence>
<feature type="transmembrane region" description="Helical" evidence="1">
    <location>
        <begin position="68"/>
        <end position="85"/>
    </location>
</feature>
<proteinExistence type="predicted"/>